<feature type="region of interest" description="Disordered" evidence="1">
    <location>
        <begin position="31"/>
        <end position="80"/>
    </location>
</feature>
<gene>
    <name evidence="2" type="ORF">C8D78_3728</name>
</gene>
<dbReference type="Proteomes" id="UP000276055">
    <property type="component" value="Unassembled WGS sequence"/>
</dbReference>
<reference evidence="2 3" key="1">
    <citation type="submission" date="2018-10" db="EMBL/GenBank/DDBJ databases">
        <title>Genomic Encyclopedia of Type Strains, Phase IV (KMG-IV): sequencing the most valuable type-strain genomes for metagenomic binning, comparative biology and taxonomic classification.</title>
        <authorList>
            <person name="Goeker M."/>
        </authorList>
    </citation>
    <scope>NUCLEOTIDE SEQUENCE [LARGE SCALE GENOMIC DNA]</scope>
    <source>
        <strain evidence="2 3">DSM 25586</strain>
    </source>
</reference>
<protein>
    <submittedName>
        <fullName evidence="2">Uncharacterized protein</fullName>
    </submittedName>
</protein>
<name>A0A495E752_9MICC</name>
<organism evidence="2 3">
    <name type="scientific">Arthrobacter oryzae</name>
    <dbReference type="NCBI Taxonomy" id="409290"/>
    <lineage>
        <taxon>Bacteria</taxon>
        <taxon>Bacillati</taxon>
        <taxon>Actinomycetota</taxon>
        <taxon>Actinomycetes</taxon>
        <taxon>Micrococcales</taxon>
        <taxon>Micrococcaceae</taxon>
        <taxon>Arthrobacter</taxon>
    </lineage>
</organism>
<dbReference type="AlphaFoldDB" id="A0A495E752"/>
<proteinExistence type="predicted"/>
<feature type="compositionally biased region" description="Basic and acidic residues" evidence="1">
    <location>
        <begin position="46"/>
        <end position="64"/>
    </location>
</feature>
<accession>A0A495E752</accession>
<comment type="caution">
    <text evidence="2">The sequence shown here is derived from an EMBL/GenBank/DDBJ whole genome shotgun (WGS) entry which is preliminary data.</text>
</comment>
<sequence length="80" mass="8428">MLSRLGAPSPESGLHLALGTSPCHALPALLATETPDRVAPSDIAGVDDRRDNEKNDEEQPRESNRGQNAVSKAAKDPVDA</sequence>
<evidence type="ECO:0000313" key="2">
    <source>
        <dbReference type="EMBL" id="RKR12626.1"/>
    </source>
</evidence>
<evidence type="ECO:0000256" key="1">
    <source>
        <dbReference type="SAM" id="MobiDB-lite"/>
    </source>
</evidence>
<dbReference type="EMBL" id="RBIR01000012">
    <property type="protein sequence ID" value="RKR12626.1"/>
    <property type="molecule type" value="Genomic_DNA"/>
</dbReference>
<evidence type="ECO:0000313" key="3">
    <source>
        <dbReference type="Proteomes" id="UP000276055"/>
    </source>
</evidence>